<reference evidence="4 5" key="1">
    <citation type="submission" date="2017-01" db="EMBL/GenBank/DDBJ databases">
        <title>Novel large sulfur bacteria in the metagenomes of groundwater-fed chemosynthetic microbial mats in the Lake Huron basin.</title>
        <authorList>
            <person name="Sharrar A.M."/>
            <person name="Flood B.E."/>
            <person name="Bailey J.V."/>
            <person name="Jones D.S."/>
            <person name="Biddanda B."/>
            <person name="Ruberg S.A."/>
            <person name="Marcus D.N."/>
            <person name="Dick G.J."/>
        </authorList>
    </citation>
    <scope>NUCLEOTIDE SEQUENCE [LARGE SCALE GENOMIC DNA]</scope>
    <source>
        <strain evidence="4">A8</strain>
    </source>
</reference>
<protein>
    <recommendedName>
        <fullName evidence="3">Metallo-beta-lactamase domain-containing protein</fullName>
    </recommendedName>
</protein>
<dbReference type="Pfam" id="PF00753">
    <property type="entry name" value="Lactamase_B"/>
    <property type="match status" value="1"/>
</dbReference>
<dbReference type="SUPFAM" id="SSF56281">
    <property type="entry name" value="Metallo-hydrolase/oxidoreductase"/>
    <property type="match status" value="1"/>
</dbReference>
<feature type="domain" description="Metallo-beta-lactamase" evidence="3">
    <location>
        <begin position="65"/>
        <end position="253"/>
    </location>
</feature>
<evidence type="ECO:0000313" key="4">
    <source>
        <dbReference type="EMBL" id="OQX16624.1"/>
    </source>
</evidence>
<feature type="chain" id="PRO_5013005411" description="Metallo-beta-lactamase domain-containing protein" evidence="2">
    <location>
        <begin position="26"/>
        <end position="325"/>
    </location>
</feature>
<sequence length="325" mass="35687">MKNLPKNAIALSTSLLLSLGMTAGADSKPVHQELLDKYKPEKISEHVYVIHGPTGYPNKENQGFMNNPGFIVTDKEVAVIDPGSSAAIGRALLAHIRNVTDKPITQVFTTHVHGDHWLGNQAFKEENPDVKFFAHPTMIEEATNGAAAEWISTMDTLTEKATAGTEAIIPTEVLANAQEIKVGDLTLKAHIIEGKVHSATDVMYEVVGEKVLFTGDNINNKRIVRMDDGSFVGGIKAAEHALTLDVDKVVPGHGPTGSKNTLTYYRDYLSKVYNSVKEMRNEMEAHEMKPKIAAKLADYKDWQGLDEELGKHISLSVLEAEQEDF</sequence>
<dbReference type="InterPro" id="IPR001279">
    <property type="entry name" value="Metallo-B-lactamas"/>
</dbReference>
<dbReference type="PANTHER" id="PTHR42951:SF4">
    <property type="entry name" value="ACYL-COENZYME A THIOESTERASE MBLAC2"/>
    <property type="match status" value="1"/>
</dbReference>
<organism evidence="4 5">
    <name type="scientific">Thiothrix lacustris</name>
    <dbReference type="NCBI Taxonomy" id="525917"/>
    <lineage>
        <taxon>Bacteria</taxon>
        <taxon>Pseudomonadati</taxon>
        <taxon>Pseudomonadota</taxon>
        <taxon>Gammaproteobacteria</taxon>
        <taxon>Thiotrichales</taxon>
        <taxon>Thiotrichaceae</taxon>
        <taxon>Thiothrix</taxon>
    </lineage>
</organism>
<dbReference type="CDD" id="cd16282">
    <property type="entry name" value="metallo-hydrolase-like_MBL-fold"/>
    <property type="match status" value="1"/>
</dbReference>
<dbReference type="InterPro" id="IPR036866">
    <property type="entry name" value="RibonucZ/Hydroxyglut_hydro"/>
</dbReference>
<dbReference type="PANTHER" id="PTHR42951">
    <property type="entry name" value="METALLO-BETA-LACTAMASE DOMAIN-CONTAINING"/>
    <property type="match status" value="1"/>
</dbReference>
<feature type="signal peptide" evidence="2">
    <location>
        <begin position="1"/>
        <end position="25"/>
    </location>
</feature>
<dbReference type="InterPro" id="IPR050855">
    <property type="entry name" value="NDM-1-like"/>
</dbReference>
<dbReference type="SMART" id="SM00849">
    <property type="entry name" value="Lactamase_B"/>
    <property type="match status" value="1"/>
</dbReference>
<evidence type="ECO:0000259" key="3">
    <source>
        <dbReference type="SMART" id="SM00849"/>
    </source>
</evidence>
<evidence type="ECO:0000256" key="1">
    <source>
        <dbReference type="ARBA" id="ARBA00005250"/>
    </source>
</evidence>
<accession>A0A1Y1QYF9</accession>
<dbReference type="AlphaFoldDB" id="A0A1Y1QYF9"/>
<proteinExistence type="inferred from homology"/>
<dbReference type="GO" id="GO:0017001">
    <property type="term" value="P:antibiotic catabolic process"/>
    <property type="evidence" value="ECO:0007669"/>
    <property type="project" value="UniProtKB-ARBA"/>
</dbReference>
<evidence type="ECO:0000256" key="2">
    <source>
        <dbReference type="SAM" id="SignalP"/>
    </source>
</evidence>
<comment type="similarity">
    <text evidence="1">Belongs to the metallo-beta-lactamase superfamily. Class-B beta-lactamase family.</text>
</comment>
<dbReference type="Gene3D" id="3.60.15.10">
    <property type="entry name" value="Ribonuclease Z/Hydroxyacylglutathione hydrolase-like"/>
    <property type="match status" value="1"/>
</dbReference>
<comment type="caution">
    <text evidence="4">The sequence shown here is derived from an EMBL/GenBank/DDBJ whole genome shotgun (WGS) entry which is preliminary data.</text>
</comment>
<gene>
    <name evidence="4" type="ORF">BWK73_03380</name>
</gene>
<dbReference type="EMBL" id="MTEJ01000003">
    <property type="protein sequence ID" value="OQX16624.1"/>
    <property type="molecule type" value="Genomic_DNA"/>
</dbReference>
<dbReference type="STRING" id="1123401.GCA_000621325_00492"/>
<dbReference type="Proteomes" id="UP000192491">
    <property type="component" value="Unassembled WGS sequence"/>
</dbReference>
<name>A0A1Y1QYF9_9GAMM</name>
<evidence type="ECO:0000313" key="5">
    <source>
        <dbReference type="Proteomes" id="UP000192491"/>
    </source>
</evidence>
<keyword evidence="2" id="KW-0732">Signal</keyword>